<gene>
    <name evidence="4" type="ORF">GGI19_004168</name>
</gene>
<dbReference type="InterPro" id="IPR009053">
    <property type="entry name" value="Prefoldin"/>
</dbReference>
<evidence type="ECO:0000313" key="4">
    <source>
        <dbReference type="EMBL" id="KAJ2751920.1"/>
    </source>
</evidence>
<dbReference type="PANTHER" id="PTHR20903">
    <property type="entry name" value="PREFOLDIN SUBUNIT 1-RELATED"/>
    <property type="match status" value="1"/>
</dbReference>
<comment type="caution">
    <text evidence="4">The sequence shown here is derived from an EMBL/GenBank/DDBJ whole genome shotgun (WGS) entry which is preliminary data.</text>
</comment>
<dbReference type="GO" id="GO:0044183">
    <property type="term" value="F:protein folding chaperone"/>
    <property type="evidence" value="ECO:0007669"/>
    <property type="project" value="TreeGrafter"/>
</dbReference>
<dbReference type="InterPro" id="IPR002777">
    <property type="entry name" value="PFD_beta-like"/>
</dbReference>
<sequence>MADDTIQQVYMRVTQKMQDCQKQLAQIDAQMSANQRETRLAALTKREIQDLDSSVPLYKSMGKMFIQESKEDLLKDIAQSASDAKILIDALEKKQKFSRRNAVLRNYSNKDEIIATFVVGINPGIEALEDLATKVLNIYYGHDPTISHFALVKSDGIIPNSDYERDHEWNWVIYVMIKKYKPHQQPRGLIDVTKLSKEEHLRILDASRAQYINTEVSNRTIPCYNIRMREQERARRQVQDSYYLNQNSMRRPSARGRGGRPA</sequence>
<evidence type="ECO:0000256" key="3">
    <source>
        <dbReference type="SAM" id="Coils"/>
    </source>
</evidence>
<dbReference type="EMBL" id="JANBUH010000341">
    <property type="protein sequence ID" value="KAJ2751920.1"/>
    <property type="molecule type" value="Genomic_DNA"/>
</dbReference>
<dbReference type="SUPFAM" id="SSF46579">
    <property type="entry name" value="Prefoldin"/>
    <property type="match status" value="1"/>
</dbReference>
<dbReference type="GO" id="GO:0051082">
    <property type="term" value="F:unfolded protein binding"/>
    <property type="evidence" value="ECO:0007669"/>
    <property type="project" value="InterPro"/>
</dbReference>
<proteinExistence type="inferred from homology"/>
<dbReference type="Pfam" id="PF01920">
    <property type="entry name" value="Prefoldin_2"/>
    <property type="match status" value="1"/>
</dbReference>
<evidence type="ECO:0000313" key="5">
    <source>
        <dbReference type="Proteomes" id="UP001140011"/>
    </source>
</evidence>
<dbReference type="GO" id="GO:0016272">
    <property type="term" value="C:prefoldin complex"/>
    <property type="evidence" value="ECO:0007669"/>
    <property type="project" value="InterPro"/>
</dbReference>
<reference evidence="4" key="1">
    <citation type="submission" date="2022-07" db="EMBL/GenBank/DDBJ databases">
        <title>Phylogenomic reconstructions and comparative analyses of Kickxellomycotina fungi.</title>
        <authorList>
            <person name="Reynolds N.K."/>
            <person name="Stajich J.E."/>
            <person name="Barry K."/>
            <person name="Grigoriev I.V."/>
            <person name="Crous P."/>
            <person name="Smith M.E."/>
        </authorList>
    </citation>
    <scope>NUCLEOTIDE SEQUENCE</scope>
    <source>
        <strain evidence="4">BCRC 34297</strain>
    </source>
</reference>
<dbReference type="Gene3D" id="1.10.287.370">
    <property type="match status" value="1"/>
</dbReference>
<dbReference type="PANTHER" id="PTHR20903:SF0">
    <property type="entry name" value="PREFOLDIN SUBUNIT 1"/>
    <property type="match status" value="1"/>
</dbReference>
<evidence type="ECO:0000256" key="1">
    <source>
        <dbReference type="ARBA" id="ARBA00008045"/>
    </source>
</evidence>
<keyword evidence="5" id="KW-1185">Reference proteome</keyword>
<dbReference type="GO" id="GO:0005737">
    <property type="term" value="C:cytoplasm"/>
    <property type="evidence" value="ECO:0007669"/>
    <property type="project" value="TreeGrafter"/>
</dbReference>
<feature type="coiled-coil region" evidence="3">
    <location>
        <begin position="10"/>
        <end position="37"/>
    </location>
</feature>
<dbReference type="AlphaFoldDB" id="A0A9W8GS94"/>
<name>A0A9W8GS94_9FUNG</name>
<accession>A0A9W8GS94</accession>
<comment type="similarity">
    <text evidence="1">Belongs to the prefoldin subunit beta family.</text>
</comment>
<evidence type="ECO:0000256" key="2">
    <source>
        <dbReference type="ARBA" id="ARBA00023186"/>
    </source>
</evidence>
<protein>
    <submittedName>
        <fullName evidence="4">Uncharacterized protein</fullName>
    </submittedName>
</protein>
<dbReference type="OrthoDB" id="5533379at2759"/>
<keyword evidence="3" id="KW-0175">Coiled coil</keyword>
<keyword evidence="2" id="KW-0143">Chaperone</keyword>
<organism evidence="4 5">
    <name type="scientific">Coemansia pectinata</name>
    <dbReference type="NCBI Taxonomy" id="1052879"/>
    <lineage>
        <taxon>Eukaryota</taxon>
        <taxon>Fungi</taxon>
        <taxon>Fungi incertae sedis</taxon>
        <taxon>Zoopagomycota</taxon>
        <taxon>Kickxellomycotina</taxon>
        <taxon>Kickxellomycetes</taxon>
        <taxon>Kickxellales</taxon>
        <taxon>Kickxellaceae</taxon>
        <taxon>Coemansia</taxon>
    </lineage>
</organism>
<dbReference type="Proteomes" id="UP001140011">
    <property type="component" value="Unassembled WGS sequence"/>
</dbReference>